<accession>A0A0S4IV43</accession>
<reference evidence="3" key="1">
    <citation type="submission" date="2015-09" db="EMBL/GenBank/DDBJ databases">
        <authorList>
            <consortium name="Pathogen Informatics"/>
        </authorList>
    </citation>
    <scope>NUCLEOTIDE SEQUENCE [LARGE SCALE GENOMIC DNA]</scope>
    <source>
        <strain evidence="3">Lake Konstanz</strain>
    </source>
</reference>
<feature type="region of interest" description="Disordered" evidence="1">
    <location>
        <begin position="376"/>
        <end position="425"/>
    </location>
</feature>
<feature type="compositionally biased region" description="Low complexity" evidence="1">
    <location>
        <begin position="376"/>
        <end position="390"/>
    </location>
</feature>
<dbReference type="EMBL" id="CYKH01000235">
    <property type="protein sequence ID" value="CUF05827.1"/>
    <property type="molecule type" value="Genomic_DNA"/>
</dbReference>
<dbReference type="VEuPathDB" id="TriTrypDB:BSAL_58565"/>
<feature type="compositionally biased region" description="Low complexity" evidence="1">
    <location>
        <begin position="268"/>
        <end position="279"/>
    </location>
</feature>
<feature type="compositionally biased region" description="Low complexity" evidence="1">
    <location>
        <begin position="185"/>
        <end position="232"/>
    </location>
</feature>
<sequence length="451" mass="46451">MSSMAANIRVWVRLQHQSREEAIKLLLPREGSDVSDVLLQVPAALNVSGYRPSELALHLAIITSDGQEAVETVPLSNRMSLESLLLADDNNEVNMVVASKEGSPAPEAPQHRGSNVKGVAAAPVAATRPRNGSVGATGSAATSTTAKVSQLPLGRSRSPAPQIPPPAPKPAVVSGTSARGSSPFRRTVSSTTTTASVTTRSTAVAPPIPTSARATSAQRSSSAPRTASAQRQPLSAPSDSSVVTPAQRTAAPGGVRRASPLNTSRGNVSASASSSPRVVTTVAAKQPPTRHAHPLVPSCATRPTAAAQRKVVAAGPTTSVATPSQQPTAVVAPPSLAVSSGVCGAFKPQWGNVLCAMCKHSRQAHDVKQHQLKQVTRLSSSLESTPTRSSVQRGEHMDPNTYLVATSGLTTSPTPSSSGGGNKSYELNLLDPPVVNNLSLGSPEGLMFDRN</sequence>
<evidence type="ECO:0000313" key="2">
    <source>
        <dbReference type="EMBL" id="CUF05827.1"/>
    </source>
</evidence>
<feature type="region of interest" description="Disordered" evidence="1">
    <location>
        <begin position="100"/>
        <end position="279"/>
    </location>
</feature>
<protein>
    <submittedName>
        <fullName evidence="2">Uncharacterized protein</fullName>
    </submittedName>
</protein>
<keyword evidence="3" id="KW-1185">Reference proteome</keyword>
<name>A0A0S4IV43_BODSA</name>
<feature type="compositionally biased region" description="Polar residues" evidence="1">
    <location>
        <begin position="233"/>
        <end position="247"/>
    </location>
</feature>
<feature type="compositionally biased region" description="Low complexity" evidence="1">
    <location>
        <begin position="406"/>
        <end position="417"/>
    </location>
</feature>
<dbReference type="Proteomes" id="UP000051952">
    <property type="component" value="Unassembled WGS sequence"/>
</dbReference>
<organism evidence="2 3">
    <name type="scientific">Bodo saltans</name>
    <name type="common">Flagellated protozoan</name>
    <dbReference type="NCBI Taxonomy" id="75058"/>
    <lineage>
        <taxon>Eukaryota</taxon>
        <taxon>Discoba</taxon>
        <taxon>Euglenozoa</taxon>
        <taxon>Kinetoplastea</taxon>
        <taxon>Metakinetoplastina</taxon>
        <taxon>Eubodonida</taxon>
        <taxon>Bodonidae</taxon>
        <taxon>Bodo</taxon>
    </lineage>
</organism>
<feature type="compositionally biased region" description="Low complexity" evidence="1">
    <location>
        <begin position="119"/>
        <end position="149"/>
    </location>
</feature>
<dbReference type="AlphaFoldDB" id="A0A0S4IV43"/>
<evidence type="ECO:0000313" key="3">
    <source>
        <dbReference type="Proteomes" id="UP000051952"/>
    </source>
</evidence>
<proteinExistence type="predicted"/>
<gene>
    <name evidence="2" type="ORF">BSAL_58565</name>
</gene>
<evidence type="ECO:0000256" key="1">
    <source>
        <dbReference type="SAM" id="MobiDB-lite"/>
    </source>
</evidence>